<dbReference type="Proteomes" id="UP001596289">
    <property type="component" value="Unassembled WGS sequence"/>
</dbReference>
<reference evidence="12" key="1">
    <citation type="journal article" date="2019" name="Int. J. Syst. Evol. Microbiol.">
        <title>The Global Catalogue of Microorganisms (GCM) 10K type strain sequencing project: providing services to taxonomists for standard genome sequencing and annotation.</title>
        <authorList>
            <consortium name="The Broad Institute Genomics Platform"/>
            <consortium name="The Broad Institute Genome Sequencing Center for Infectious Disease"/>
            <person name="Wu L."/>
            <person name="Ma J."/>
        </authorList>
    </citation>
    <scope>NUCLEOTIDE SEQUENCE [LARGE SCALE GENOMIC DNA]</scope>
    <source>
        <strain evidence="12">CCM 8904</strain>
    </source>
</reference>
<evidence type="ECO:0000256" key="5">
    <source>
        <dbReference type="ARBA" id="ARBA00022741"/>
    </source>
</evidence>
<dbReference type="Gene3D" id="3.30.590.20">
    <property type="match status" value="1"/>
</dbReference>
<evidence type="ECO:0000256" key="6">
    <source>
        <dbReference type="ARBA" id="ARBA00022840"/>
    </source>
</evidence>
<comment type="similarity">
    <text evidence="9">Belongs to the glutamate--cysteine ligase type 1 family.</text>
</comment>
<keyword evidence="5 8" id="KW-0547">Nucleotide-binding</keyword>
<evidence type="ECO:0000256" key="7">
    <source>
        <dbReference type="ARBA" id="ARBA00048819"/>
    </source>
</evidence>
<name>A0ABW1RG57_9LACO</name>
<accession>A0ABW1RG57</accession>
<keyword evidence="6 8" id="KW-0067">ATP-binding</keyword>
<dbReference type="GO" id="GO:0004363">
    <property type="term" value="F:glutathione synthase activity"/>
    <property type="evidence" value="ECO:0007669"/>
    <property type="project" value="UniProtKB-EC"/>
</dbReference>
<organism evidence="11 12">
    <name type="scientific">Loigolactobacillus jiayinensis</name>
    <dbReference type="NCBI Taxonomy" id="2486016"/>
    <lineage>
        <taxon>Bacteria</taxon>
        <taxon>Bacillati</taxon>
        <taxon>Bacillota</taxon>
        <taxon>Bacilli</taxon>
        <taxon>Lactobacillales</taxon>
        <taxon>Lactobacillaceae</taxon>
        <taxon>Loigolactobacillus</taxon>
    </lineage>
</organism>
<dbReference type="PROSITE" id="PS50975">
    <property type="entry name" value="ATP_GRASP"/>
    <property type="match status" value="1"/>
</dbReference>
<dbReference type="InterPro" id="IPR007370">
    <property type="entry name" value="Glu_cys_ligase"/>
</dbReference>
<dbReference type="SUPFAM" id="SSF56059">
    <property type="entry name" value="Glutathione synthetase ATP-binding domain-like"/>
    <property type="match status" value="1"/>
</dbReference>
<evidence type="ECO:0000313" key="11">
    <source>
        <dbReference type="EMBL" id="MFC6171791.1"/>
    </source>
</evidence>
<gene>
    <name evidence="11" type="primary">gshAB</name>
    <name evidence="11" type="ORF">ACFQGP_14610</name>
</gene>
<dbReference type="InterPro" id="IPR006334">
    <property type="entry name" value="Glut_cys_ligase"/>
</dbReference>
<evidence type="ECO:0000256" key="1">
    <source>
        <dbReference type="ARBA" id="ARBA00005006"/>
    </source>
</evidence>
<evidence type="ECO:0000313" key="12">
    <source>
        <dbReference type="Proteomes" id="UP001596289"/>
    </source>
</evidence>
<feature type="domain" description="ATP-grasp" evidence="10">
    <location>
        <begin position="489"/>
        <end position="746"/>
    </location>
</feature>
<keyword evidence="12" id="KW-1185">Reference proteome</keyword>
<comment type="caution">
    <text evidence="11">The sequence shown here is derived from an EMBL/GenBank/DDBJ whole genome shotgun (WGS) entry which is preliminary data.</text>
</comment>
<dbReference type="Gene3D" id="3.30.470.20">
    <property type="entry name" value="ATP-grasp fold, B domain"/>
    <property type="match status" value="2"/>
</dbReference>
<evidence type="ECO:0000256" key="4">
    <source>
        <dbReference type="ARBA" id="ARBA00022684"/>
    </source>
</evidence>
<sequence length="749" mass="81818">MLNQIGKQVKKYQHEAFLFAGHYGVEKESQRVDGYGTLSQTPLPFAQPHRYLKNDFAQAQAEVVTDYFGTCQQTFRQLQGLDAVLLRHLPANELLWPLSMPPVLPATAAIKMAAPTPEALQYRQGIAEKYGYTMQMMSAVHINFSLSERLLRFLFEQHYHDQFADNYIDFHNALYMKLAQNFFRYRYVLTYLFGASPLAEANFSTDLPAHLVRSLHSSNRYGYVNHGRQSVSFQSLKAYVHDLKQLVTSGELQEAREFYSPVRLHGASLDELAPKGIHYLELRTFDLDPYAADGLSKTDLNFLHLFLAYLLVAPSIDPAQVTTILAQAATTNETVALESPLVASELQPELNDFMQNLQQFAQTFAAPADLQQALNVMQGRVADHRLTPSYQLSQVIKAGSLQQFALQQAQTFKQQALAQPYQLPGYQYLDTTSQLIMATAYQRGLAVQILDPAASLLQLAGHTLISQGSGTHLNSQAAVAVSQNKLASKKLLGQAGIGVPAGAEYQTTAAALADLNDLAKQGGLVIKPKVSTQGRGVTVFQTLPTAAQFTAAIKHALATGTSALVENYVPGTVYRFVVIAGRVQAIAECTPANVVGDGRQTVAALVAQKNQQANRGVNLPLHAISMNAQTDADLQQGLSRTTIPARGNQVYLRLAANFATGGDSIDVTNEMDASYQQLALTAAQALDLQVAGVDIIIDNLYQPLDAEHPELAVVLGVTAQPDLAVHAAPYFGQAQPVISRLIDQLVPEK</sequence>
<dbReference type="GO" id="GO:0004357">
    <property type="term" value="F:glutamate-cysteine ligase activity"/>
    <property type="evidence" value="ECO:0007669"/>
    <property type="project" value="UniProtKB-EC"/>
</dbReference>
<comment type="catalytic activity">
    <reaction evidence="7">
        <text>L-cysteine + L-glutamate + ATP = gamma-L-glutamyl-L-cysteine + ADP + phosphate + H(+)</text>
        <dbReference type="Rhea" id="RHEA:13285"/>
        <dbReference type="ChEBI" id="CHEBI:15378"/>
        <dbReference type="ChEBI" id="CHEBI:29985"/>
        <dbReference type="ChEBI" id="CHEBI:30616"/>
        <dbReference type="ChEBI" id="CHEBI:35235"/>
        <dbReference type="ChEBI" id="CHEBI:43474"/>
        <dbReference type="ChEBI" id="CHEBI:58173"/>
        <dbReference type="ChEBI" id="CHEBI:456216"/>
        <dbReference type="EC" id="6.3.2.2"/>
    </reaction>
</comment>
<keyword evidence="4 9" id="KW-0317">Glutathione biosynthesis</keyword>
<comment type="pathway">
    <text evidence="1">Sulfur metabolism; glutathione biosynthesis; glutathione from L-cysteine and L-glutamate: step 1/2.</text>
</comment>
<dbReference type="PANTHER" id="PTHR38761">
    <property type="entry name" value="GLUTAMATE--CYSTEINE LIGASE"/>
    <property type="match status" value="1"/>
</dbReference>
<evidence type="ECO:0000256" key="9">
    <source>
        <dbReference type="RuleBase" id="RU003544"/>
    </source>
</evidence>
<dbReference type="NCBIfam" id="NF002688">
    <property type="entry name" value="PRK02471.1"/>
    <property type="match status" value="1"/>
</dbReference>
<dbReference type="Pfam" id="PF04262">
    <property type="entry name" value="Glu_cys_ligase"/>
    <property type="match status" value="1"/>
</dbReference>
<proteinExistence type="inferred from homology"/>
<dbReference type="PANTHER" id="PTHR38761:SF1">
    <property type="entry name" value="GLUTAMATE--CYSTEINE LIGASE"/>
    <property type="match status" value="1"/>
</dbReference>
<evidence type="ECO:0000259" key="10">
    <source>
        <dbReference type="PROSITE" id="PS50975"/>
    </source>
</evidence>
<evidence type="ECO:0000256" key="2">
    <source>
        <dbReference type="ARBA" id="ARBA00012220"/>
    </source>
</evidence>
<dbReference type="SUPFAM" id="SSF55931">
    <property type="entry name" value="Glutamine synthetase/guanido kinase"/>
    <property type="match status" value="1"/>
</dbReference>
<dbReference type="InterPro" id="IPR011761">
    <property type="entry name" value="ATP-grasp"/>
</dbReference>
<evidence type="ECO:0000256" key="3">
    <source>
        <dbReference type="ARBA" id="ARBA00022598"/>
    </source>
</evidence>
<evidence type="ECO:0000256" key="8">
    <source>
        <dbReference type="PROSITE-ProRule" id="PRU00409"/>
    </source>
</evidence>
<dbReference type="EC" id="6.3.2.2" evidence="2"/>
<dbReference type="RefSeq" id="WP_125552061.1">
    <property type="nucleotide sequence ID" value="NZ_JBHSSL010000117.1"/>
</dbReference>
<keyword evidence="3 9" id="KW-0436">Ligase</keyword>
<protein>
    <recommendedName>
        <fullName evidence="2">glutamate--cysteine ligase</fullName>
        <ecNumber evidence="2">6.3.2.2</ecNumber>
    </recommendedName>
</protein>
<dbReference type="EMBL" id="JBHSSL010000117">
    <property type="protein sequence ID" value="MFC6171791.1"/>
    <property type="molecule type" value="Genomic_DNA"/>
</dbReference>
<dbReference type="InterPro" id="IPR014746">
    <property type="entry name" value="Gln_synth/guanido_kin_cat_dom"/>
</dbReference>